<evidence type="ECO:0000256" key="2">
    <source>
        <dbReference type="ARBA" id="ARBA00006092"/>
    </source>
</evidence>
<dbReference type="Gene3D" id="3.30.40.10">
    <property type="entry name" value="Zinc/RING finger domain, C3HC4 (zinc finger)"/>
    <property type="match status" value="1"/>
</dbReference>
<dbReference type="InterPro" id="IPR012170">
    <property type="entry name" value="TFIIH_SSL1/p44"/>
</dbReference>
<dbReference type="PIRSF" id="PIRSF015919">
    <property type="entry name" value="TFIIH_SSL1"/>
    <property type="match status" value="1"/>
</dbReference>
<comment type="function">
    <text evidence="11">Component of the general transcription and DNA repair factor IIH (TFIIH) core complex, which is involved in general and transcription-coupled nucleotide excision repair (NER) of damaged DNA and, when complexed to TFIIK, in RNA transcription by RNA polymerase II.</text>
</comment>
<feature type="domain" description="VWFA" evidence="14">
    <location>
        <begin position="85"/>
        <end position="264"/>
    </location>
</feature>
<dbReference type="NCBIfam" id="TIGR00622">
    <property type="entry name" value="ssl1"/>
    <property type="match status" value="1"/>
</dbReference>
<dbReference type="GO" id="GO:0006351">
    <property type="term" value="P:DNA-templated transcription"/>
    <property type="evidence" value="ECO:0007669"/>
    <property type="project" value="InterPro"/>
</dbReference>
<dbReference type="EMBL" id="MU253817">
    <property type="protein sequence ID" value="KAG9246113.1"/>
    <property type="molecule type" value="Genomic_DNA"/>
</dbReference>
<keyword evidence="10 11" id="KW-0539">Nucleus</keyword>
<keyword evidence="4" id="KW-0227">DNA damage</keyword>
<feature type="region of interest" description="Disordered" evidence="13">
    <location>
        <begin position="1"/>
        <end position="34"/>
    </location>
</feature>
<dbReference type="Proteomes" id="UP000887226">
    <property type="component" value="Unassembled WGS sequence"/>
</dbReference>
<evidence type="ECO:0000313" key="16">
    <source>
        <dbReference type="Proteomes" id="UP000887226"/>
    </source>
</evidence>
<comment type="subcellular location">
    <subcellularLocation>
        <location evidence="1 11">Nucleus</location>
    </subcellularLocation>
</comment>
<proteinExistence type="inferred from homology"/>
<dbReference type="InterPro" id="IPR046349">
    <property type="entry name" value="C1-like_sf"/>
</dbReference>
<evidence type="ECO:0000256" key="5">
    <source>
        <dbReference type="ARBA" id="ARBA00022771"/>
    </source>
</evidence>
<sequence>MSDSDGEYQASDDGANPNEELATGTTTKTGKQRAAWEGVQRSWAAVLDSAGDGSIDSMVQTLRESKQRKRLMKDTTPLQRGIIRHLVLILDMSFAMVEKDMRPTRQLLTIRYASEFITEYFEQNPISQLAIIGLRDGVAEMISVMGGNSTDHIEKLKLQRGKEAAGAPSLQNGLEMSRAQLFHTPAHGTREVLIIYGALLTSDPGDMHKTIEMLKKDKIRVSIVGLAAQVAICAELCKKTNHGDDKNYSVATDDHHFRELFMKLTTPPITRTKEQSQASLLSMGFPSRISGAGQTMSFCVCHNKLCSGGYLCSRCQSKVCSLPSECPVCGLTLILSTHLARSYHHLFPLQNWAAVSWKDAVRSVACYACQSPFLKLSKAKEKETEIEGMVKIVESKIVSESGRYACPVCRKHFCIDCDVFAHEVLHNCAGCQSDTRGLADESVEFAA</sequence>
<dbReference type="SMART" id="SM00327">
    <property type="entry name" value="VWA"/>
    <property type="match status" value="1"/>
</dbReference>
<evidence type="ECO:0000256" key="10">
    <source>
        <dbReference type="ARBA" id="ARBA00023242"/>
    </source>
</evidence>
<accession>A0A9P7Z5R8</accession>
<dbReference type="SMART" id="SM01047">
    <property type="entry name" value="C1_4"/>
    <property type="match status" value="1"/>
</dbReference>
<dbReference type="PANTHER" id="PTHR12695">
    <property type="entry name" value="GENERAL TRANSCRIPTION FACTOR IIH SUBUNIT 2"/>
    <property type="match status" value="1"/>
</dbReference>
<dbReference type="Pfam" id="PF07975">
    <property type="entry name" value="C1_4"/>
    <property type="match status" value="1"/>
</dbReference>
<dbReference type="Pfam" id="PF04056">
    <property type="entry name" value="Ssl1"/>
    <property type="match status" value="1"/>
</dbReference>
<dbReference type="Gene3D" id="3.40.50.410">
    <property type="entry name" value="von Willebrand factor, type A domain"/>
    <property type="match status" value="1"/>
</dbReference>
<dbReference type="CDD" id="cd20335">
    <property type="entry name" value="BRcat_RBR"/>
    <property type="match status" value="1"/>
</dbReference>
<gene>
    <name evidence="15" type="ORF">BJ878DRAFT_498469</name>
</gene>
<dbReference type="CDD" id="cd01453">
    <property type="entry name" value="vWA_transcription_factor_IIH_type"/>
    <property type="match status" value="1"/>
</dbReference>
<feature type="zinc finger region" description="C4-type" evidence="12">
    <location>
        <begin position="312"/>
        <end position="329"/>
    </location>
</feature>
<dbReference type="SUPFAM" id="SSF57889">
    <property type="entry name" value="Cysteine-rich domain"/>
    <property type="match status" value="1"/>
</dbReference>
<evidence type="ECO:0000256" key="3">
    <source>
        <dbReference type="ARBA" id="ARBA00022723"/>
    </source>
</evidence>
<organism evidence="15 16">
    <name type="scientific">Calycina marina</name>
    <dbReference type="NCBI Taxonomy" id="1763456"/>
    <lineage>
        <taxon>Eukaryota</taxon>
        <taxon>Fungi</taxon>
        <taxon>Dikarya</taxon>
        <taxon>Ascomycota</taxon>
        <taxon>Pezizomycotina</taxon>
        <taxon>Leotiomycetes</taxon>
        <taxon>Helotiales</taxon>
        <taxon>Pezizellaceae</taxon>
        <taxon>Calycina</taxon>
    </lineage>
</organism>
<dbReference type="InterPro" id="IPR002035">
    <property type="entry name" value="VWF_A"/>
</dbReference>
<evidence type="ECO:0000256" key="7">
    <source>
        <dbReference type="ARBA" id="ARBA00023015"/>
    </source>
</evidence>
<protein>
    <recommendedName>
        <fullName evidence="11">General transcription and DNA repair factor IIH</fullName>
    </recommendedName>
</protein>
<keyword evidence="8 11" id="KW-0804">Transcription</keyword>
<comment type="caution">
    <text evidence="15">The sequence shown here is derived from an EMBL/GenBank/DDBJ whole genome shotgun (WGS) entry which is preliminary data.</text>
</comment>
<dbReference type="GO" id="GO:0000439">
    <property type="term" value="C:transcription factor TFIIH core complex"/>
    <property type="evidence" value="ECO:0007669"/>
    <property type="project" value="UniProtKB-UniRule"/>
</dbReference>
<dbReference type="GO" id="GO:0006289">
    <property type="term" value="P:nucleotide-excision repair"/>
    <property type="evidence" value="ECO:0007669"/>
    <property type="project" value="UniProtKB-UniRule"/>
</dbReference>
<keyword evidence="3 11" id="KW-0479">Metal-binding</keyword>
<dbReference type="InterPro" id="IPR013087">
    <property type="entry name" value="Znf_C2H2_type"/>
</dbReference>
<keyword evidence="7 11" id="KW-0805">Transcription regulation</keyword>
<evidence type="ECO:0000256" key="12">
    <source>
        <dbReference type="PIRSR" id="PIRSR015919-1"/>
    </source>
</evidence>
<dbReference type="InterPro" id="IPR013083">
    <property type="entry name" value="Znf_RING/FYVE/PHD"/>
</dbReference>
<comment type="similarity">
    <text evidence="2 11">Belongs to the GTF2H2 family.</text>
</comment>
<dbReference type="OrthoDB" id="284275at2759"/>
<dbReference type="PANTHER" id="PTHR12695:SF2">
    <property type="entry name" value="GENERAL TRANSCRIPTION FACTOR IIH SUBUNIT 2-RELATED"/>
    <property type="match status" value="1"/>
</dbReference>
<dbReference type="InterPro" id="IPR036465">
    <property type="entry name" value="vWFA_dom_sf"/>
</dbReference>
<keyword evidence="16" id="KW-1185">Reference proteome</keyword>
<evidence type="ECO:0000259" key="14">
    <source>
        <dbReference type="PROSITE" id="PS50234"/>
    </source>
</evidence>
<dbReference type="InterPro" id="IPR007198">
    <property type="entry name" value="Ssl1-like"/>
</dbReference>
<dbReference type="GO" id="GO:0008270">
    <property type="term" value="F:zinc ion binding"/>
    <property type="evidence" value="ECO:0007669"/>
    <property type="project" value="UniProtKB-UniRule"/>
</dbReference>
<dbReference type="GO" id="GO:0005675">
    <property type="term" value="C:transcription factor TFIIH holo complex"/>
    <property type="evidence" value="ECO:0007669"/>
    <property type="project" value="UniProtKB-UniRule"/>
</dbReference>
<dbReference type="FunFam" id="3.40.50.410:FF:000015">
    <property type="entry name" value="General transcription factor IIH subunit 2"/>
    <property type="match status" value="1"/>
</dbReference>
<dbReference type="GO" id="GO:0006357">
    <property type="term" value="P:regulation of transcription by RNA polymerase II"/>
    <property type="evidence" value="ECO:0007669"/>
    <property type="project" value="UniProtKB-UniRule"/>
</dbReference>
<evidence type="ECO:0000256" key="4">
    <source>
        <dbReference type="ARBA" id="ARBA00022763"/>
    </source>
</evidence>
<keyword evidence="6 11" id="KW-0862">Zinc</keyword>
<keyword evidence="5" id="KW-0863">Zinc-finger</keyword>
<evidence type="ECO:0000256" key="8">
    <source>
        <dbReference type="ARBA" id="ARBA00023163"/>
    </source>
</evidence>
<name>A0A9P7Z5R8_9HELO</name>
<dbReference type="SUPFAM" id="SSF53300">
    <property type="entry name" value="vWA-like"/>
    <property type="match status" value="1"/>
</dbReference>
<dbReference type="PROSITE" id="PS50234">
    <property type="entry name" value="VWFA"/>
    <property type="match status" value="1"/>
</dbReference>
<keyword evidence="9" id="KW-0234">DNA repair</keyword>
<dbReference type="InterPro" id="IPR004595">
    <property type="entry name" value="TFIIH_C1-like_dom"/>
</dbReference>
<dbReference type="AlphaFoldDB" id="A0A9P7Z5R8"/>
<evidence type="ECO:0000313" key="15">
    <source>
        <dbReference type="EMBL" id="KAG9246113.1"/>
    </source>
</evidence>
<dbReference type="PROSITE" id="PS00028">
    <property type="entry name" value="ZINC_FINGER_C2H2_1"/>
    <property type="match status" value="1"/>
</dbReference>
<evidence type="ECO:0000256" key="6">
    <source>
        <dbReference type="ARBA" id="ARBA00022833"/>
    </source>
</evidence>
<evidence type="ECO:0000256" key="11">
    <source>
        <dbReference type="PIRNR" id="PIRNR015919"/>
    </source>
</evidence>
<reference evidence="15" key="1">
    <citation type="journal article" date="2021" name="IMA Fungus">
        <title>Genomic characterization of three marine fungi, including Emericellopsis atlantica sp. nov. with signatures of a generalist lifestyle and marine biomass degradation.</title>
        <authorList>
            <person name="Hagestad O.C."/>
            <person name="Hou L."/>
            <person name="Andersen J.H."/>
            <person name="Hansen E.H."/>
            <person name="Altermark B."/>
            <person name="Li C."/>
            <person name="Kuhnert E."/>
            <person name="Cox R.J."/>
            <person name="Crous P.W."/>
            <person name="Spatafora J.W."/>
            <person name="Lail K."/>
            <person name="Amirebrahimi M."/>
            <person name="Lipzen A."/>
            <person name="Pangilinan J."/>
            <person name="Andreopoulos W."/>
            <person name="Hayes R.D."/>
            <person name="Ng V."/>
            <person name="Grigoriev I.V."/>
            <person name="Jackson S.A."/>
            <person name="Sutton T.D.S."/>
            <person name="Dobson A.D.W."/>
            <person name="Rama T."/>
        </authorList>
    </citation>
    <scope>NUCLEOTIDE SEQUENCE</scope>
    <source>
        <strain evidence="15">TRa3180A</strain>
    </source>
</reference>
<evidence type="ECO:0000256" key="13">
    <source>
        <dbReference type="SAM" id="MobiDB-lite"/>
    </source>
</evidence>
<evidence type="ECO:0000256" key="9">
    <source>
        <dbReference type="ARBA" id="ARBA00023204"/>
    </source>
</evidence>
<evidence type="ECO:0000256" key="1">
    <source>
        <dbReference type="ARBA" id="ARBA00004123"/>
    </source>
</evidence>